<feature type="transmembrane region" description="Helical" evidence="9">
    <location>
        <begin position="29"/>
        <end position="49"/>
    </location>
</feature>
<evidence type="ECO:0000256" key="7">
    <source>
        <dbReference type="ARBA" id="ARBA00022840"/>
    </source>
</evidence>
<feature type="transmembrane region" description="Helical" evidence="9">
    <location>
        <begin position="55"/>
        <end position="76"/>
    </location>
</feature>
<accession>A0A3A3YYX7</accession>
<feature type="domain" description="Putative sensor" evidence="12">
    <location>
        <begin position="30"/>
        <end position="208"/>
    </location>
</feature>
<dbReference type="AlphaFoldDB" id="A0A3A3YYX7"/>
<evidence type="ECO:0000256" key="3">
    <source>
        <dbReference type="ARBA" id="ARBA00022553"/>
    </source>
</evidence>
<reference evidence="13 14" key="1">
    <citation type="submission" date="2018-09" db="EMBL/GenBank/DDBJ databases">
        <title>YIM 75000 draft genome.</title>
        <authorList>
            <person name="Tang S."/>
            <person name="Feng Y."/>
        </authorList>
    </citation>
    <scope>NUCLEOTIDE SEQUENCE [LARGE SCALE GENOMIC DNA]</scope>
    <source>
        <strain evidence="13 14">YIM 75000</strain>
    </source>
</reference>
<evidence type="ECO:0000313" key="13">
    <source>
        <dbReference type="EMBL" id="RJK94348.1"/>
    </source>
</evidence>
<dbReference type="GO" id="GO:0005524">
    <property type="term" value="F:ATP binding"/>
    <property type="evidence" value="ECO:0007669"/>
    <property type="project" value="UniProtKB-KW"/>
</dbReference>
<sequence length="428" mass="45155">MTSTTLPRGDLRSPAPGAGPERSWWWDSAYLLAAFPLAVTSFSVLVTGVAASAGLLVTLLGVPLGVLTLLAARWFAVAQRWGLRAAGHDAPEPPYAPLRLGTLRGWVEPLREGQLWRDLLHGLVSSPLATVTWSVLVTWWAGALGGLTYPLWVWAVPQDGETLFELLGLPTALEQVAYVLLGALFAVSLPVVSRGLATAHAALGRTLLTGQGAAELQRRLRQVSASRDSAVQAEASAMRRLERDLHDGPQQRLVRLTMDLSAAQRRLESDPETAKPLVAEALAQTREALGELRALSRGIAPPILTDRGLPAALAAVASRCTVPVDLDVRLAEGERLPAHVESGAYFVVTEALTNVAKHSGATAARVRVDRSGGWLRIVVEDDGHGGAHAAKGHGLAGLVERTAALEGGLDVDSPPGGPTVLRAVLPCG</sequence>
<gene>
    <name evidence="13" type="ORF">D5H78_14430</name>
</gene>
<evidence type="ECO:0000256" key="8">
    <source>
        <dbReference type="ARBA" id="ARBA00023012"/>
    </source>
</evidence>
<keyword evidence="6 13" id="KW-0418">Kinase</keyword>
<keyword evidence="14" id="KW-1185">Reference proteome</keyword>
<feature type="transmembrane region" description="Helical" evidence="9">
    <location>
        <begin position="176"/>
        <end position="197"/>
    </location>
</feature>
<evidence type="ECO:0000259" key="10">
    <source>
        <dbReference type="Pfam" id="PF02518"/>
    </source>
</evidence>
<dbReference type="InterPro" id="IPR003594">
    <property type="entry name" value="HATPase_dom"/>
</dbReference>
<dbReference type="Pfam" id="PF07730">
    <property type="entry name" value="HisKA_3"/>
    <property type="match status" value="1"/>
</dbReference>
<keyword evidence="8" id="KW-0902">Two-component regulatory system</keyword>
<keyword evidence="3" id="KW-0597">Phosphoprotein</keyword>
<dbReference type="GO" id="GO:0000155">
    <property type="term" value="F:phosphorelay sensor kinase activity"/>
    <property type="evidence" value="ECO:0007669"/>
    <property type="project" value="InterPro"/>
</dbReference>
<dbReference type="Pfam" id="PF02518">
    <property type="entry name" value="HATPase_c"/>
    <property type="match status" value="1"/>
</dbReference>
<dbReference type="CDD" id="cd16917">
    <property type="entry name" value="HATPase_UhpB-NarQ-NarX-like"/>
    <property type="match status" value="1"/>
</dbReference>
<proteinExistence type="predicted"/>
<dbReference type="PANTHER" id="PTHR24421:SF10">
    <property type="entry name" value="NITRATE_NITRITE SENSOR PROTEIN NARQ"/>
    <property type="match status" value="1"/>
</dbReference>
<evidence type="ECO:0000313" key="14">
    <source>
        <dbReference type="Proteomes" id="UP000265614"/>
    </source>
</evidence>
<dbReference type="InterPro" id="IPR036890">
    <property type="entry name" value="HATPase_C_sf"/>
</dbReference>
<dbReference type="Gene3D" id="3.30.565.10">
    <property type="entry name" value="Histidine kinase-like ATPase, C-terminal domain"/>
    <property type="match status" value="1"/>
</dbReference>
<dbReference type="InterPro" id="IPR050482">
    <property type="entry name" value="Sensor_HK_TwoCompSys"/>
</dbReference>
<dbReference type="InterPro" id="IPR025828">
    <property type="entry name" value="Put_sensor_dom"/>
</dbReference>
<dbReference type="OrthoDB" id="5241729at2"/>
<comment type="caution">
    <text evidence="13">The sequence shown here is derived from an EMBL/GenBank/DDBJ whole genome shotgun (WGS) entry which is preliminary data.</text>
</comment>
<keyword evidence="4" id="KW-0808">Transferase</keyword>
<evidence type="ECO:0000256" key="9">
    <source>
        <dbReference type="SAM" id="Phobius"/>
    </source>
</evidence>
<evidence type="ECO:0000259" key="12">
    <source>
        <dbReference type="Pfam" id="PF13796"/>
    </source>
</evidence>
<evidence type="ECO:0000256" key="4">
    <source>
        <dbReference type="ARBA" id="ARBA00022679"/>
    </source>
</evidence>
<evidence type="ECO:0000256" key="5">
    <source>
        <dbReference type="ARBA" id="ARBA00022741"/>
    </source>
</evidence>
<keyword evidence="9" id="KW-0812">Transmembrane</keyword>
<dbReference type="GO" id="GO:0016020">
    <property type="term" value="C:membrane"/>
    <property type="evidence" value="ECO:0007669"/>
    <property type="project" value="InterPro"/>
</dbReference>
<evidence type="ECO:0000259" key="11">
    <source>
        <dbReference type="Pfam" id="PF07730"/>
    </source>
</evidence>
<protein>
    <recommendedName>
        <fullName evidence="2">histidine kinase</fullName>
        <ecNumber evidence="2">2.7.13.3</ecNumber>
    </recommendedName>
</protein>
<dbReference type="InterPro" id="IPR011712">
    <property type="entry name" value="Sig_transdc_His_kin_sub3_dim/P"/>
</dbReference>
<dbReference type="PANTHER" id="PTHR24421">
    <property type="entry name" value="NITRATE/NITRITE SENSOR PROTEIN NARX-RELATED"/>
    <property type="match status" value="1"/>
</dbReference>
<feature type="domain" description="Signal transduction histidine kinase subgroup 3 dimerisation and phosphoacceptor" evidence="11">
    <location>
        <begin position="239"/>
        <end position="302"/>
    </location>
</feature>
<evidence type="ECO:0000256" key="2">
    <source>
        <dbReference type="ARBA" id="ARBA00012438"/>
    </source>
</evidence>
<dbReference type="Proteomes" id="UP000265614">
    <property type="component" value="Unassembled WGS sequence"/>
</dbReference>
<evidence type="ECO:0000256" key="1">
    <source>
        <dbReference type="ARBA" id="ARBA00000085"/>
    </source>
</evidence>
<comment type="catalytic activity">
    <reaction evidence="1">
        <text>ATP + protein L-histidine = ADP + protein N-phospho-L-histidine.</text>
        <dbReference type="EC" id="2.7.13.3"/>
    </reaction>
</comment>
<feature type="domain" description="Histidine kinase/HSP90-like ATPase" evidence="10">
    <location>
        <begin position="341"/>
        <end position="426"/>
    </location>
</feature>
<dbReference type="GO" id="GO:0046983">
    <property type="term" value="F:protein dimerization activity"/>
    <property type="evidence" value="ECO:0007669"/>
    <property type="project" value="InterPro"/>
</dbReference>
<organism evidence="13 14">
    <name type="scientific">Vallicoccus soli</name>
    <dbReference type="NCBI Taxonomy" id="2339232"/>
    <lineage>
        <taxon>Bacteria</taxon>
        <taxon>Bacillati</taxon>
        <taxon>Actinomycetota</taxon>
        <taxon>Actinomycetes</taxon>
        <taxon>Motilibacterales</taxon>
        <taxon>Vallicoccaceae</taxon>
        <taxon>Vallicoccus</taxon>
    </lineage>
</organism>
<dbReference type="SUPFAM" id="SSF55874">
    <property type="entry name" value="ATPase domain of HSP90 chaperone/DNA topoisomerase II/histidine kinase"/>
    <property type="match status" value="1"/>
</dbReference>
<dbReference type="EMBL" id="QZEZ01000007">
    <property type="protein sequence ID" value="RJK94348.1"/>
    <property type="molecule type" value="Genomic_DNA"/>
</dbReference>
<dbReference type="Pfam" id="PF13796">
    <property type="entry name" value="Sensor"/>
    <property type="match status" value="1"/>
</dbReference>
<dbReference type="RefSeq" id="WP_119951356.1">
    <property type="nucleotide sequence ID" value="NZ_QZEZ01000007.1"/>
</dbReference>
<dbReference type="Gene3D" id="1.20.5.1930">
    <property type="match status" value="1"/>
</dbReference>
<keyword evidence="9" id="KW-1133">Transmembrane helix</keyword>
<keyword evidence="7" id="KW-0067">ATP-binding</keyword>
<dbReference type="EC" id="2.7.13.3" evidence="2"/>
<keyword evidence="5" id="KW-0547">Nucleotide-binding</keyword>
<evidence type="ECO:0000256" key="6">
    <source>
        <dbReference type="ARBA" id="ARBA00022777"/>
    </source>
</evidence>
<keyword evidence="9" id="KW-0472">Membrane</keyword>
<name>A0A3A3YYX7_9ACTN</name>